<gene>
    <name evidence="1" type="ORF">GALL_137110</name>
</gene>
<sequence length="73" mass="8402">MVPAVRLKFNFIFTDKMPASMAALLTLPGQLTYSSFHLQIRHTHIAPHARYEAHRGIPRTRLAQGIPHNREDR</sequence>
<dbReference type="AlphaFoldDB" id="A0A1J5SJB2"/>
<comment type="caution">
    <text evidence="1">The sequence shown here is derived from an EMBL/GenBank/DDBJ whole genome shotgun (WGS) entry which is preliminary data.</text>
</comment>
<protein>
    <submittedName>
        <fullName evidence="1">Uncharacterized protein</fullName>
    </submittedName>
</protein>
<evidence type="ECO:0000313" key="1">
    <source>
        <dbReference type="EMBL" id="OIR04229.1"/>
    </source>
</evidence>
<accession>A0A1J5SJB2</accession>
<dbReference type="EMBL" id="MLJW01000059">
    <property type="protein sequence ID" value="OIR04229.1"/>
    <property type="molecule type" value="Genomic_DNA"/>
</dbReference>
<reference evidence="1" key="1">
    <citation type="submission" date="2016-10" db="EMBL/GenBank/DDBJ databases">
        <title>Sequence of Gallionella enrichment culture.</title>
        <authorList>
            <person name="Poehlein A."/>
            <person name="Muehling M."/>
            <person name="Daniel R."/>
        </authorList>
    </citation>
    <scope>NUCLEOTIDE SEQUENCE</scope>
</reference>
<proteinExistence type="predicted"/>
<name>A0A1J5SJB2_9ZZZZ</name>
<organism evidence="1">
    <name type="scientific">mine drainage metagenome</name>
    <dbReference type="NCBI Taxonomy" id="410659"/>
    <lineage>
        <taxon>unclassified sequences</taxon>
        <taxon>metagenomes</taxon>
        <taxon>ecological metagenomes</taxon>
    </lineage>
</organism>